<dbReference type="STRING" id="1266660.A0A1G4K0L8"/>
<dbReference type="GO" id="GO:0006897">
    <property type="term" value="P:endocytosis"/>
    <property type="evidence" value="ECO:0007669"/>
    <property type="project" value="EnsemblFungi"/>
</dbReference>
<protein>
    <submittedName>
        <fullName evidence="3">LADA_0H03840g1_1</fullName>
    </submittedName>
</protein>
<dbReference type="OrthoDB" id="331602at2759"/>
<gene>
    <name evidence="3" type="ORF">LADA_0H03840G</name>
</gene>
<feature type="compositionally biased region" description="Polar residues" evidence="1">
    <location>
        <begin position="260"/>
        <end position="286"/>
    </location>
</feature>
<dbReference type="GO" id="GO:0000144">
    <property type="term" value="C:cellular bud neck septin ring"/>
    <property type="evidence" value="ECO:0007669"/>
    <property type="project" value="EnsemblFungi"/>
</dbReference>
<feature type="compositionally biased region" description="Basic and acidic residues" evidence="1">
    <location>
        <begin position="387"/>
        <end position="396"/>
    </location>
</feature>
<evidence type="ECO:0000313" key="3">
    <source>
        <dbReference type="EMBL" id="SCU96988.1"/>
    </source>
</evidence>
<dbReference type="Proteomes" id="UP000190274">
    <property type="component" value="Chromosome H"/>
</dbReference>
<dbReference type="GO" id="GO:0005934">
    <property type="term" value="C:cellular bud tip"/>
    <property type="evidence" value="ECO:0007669"/>
    <property type="project" value="EnsemblFungi"/>
</dbReference>
<dbReference type="GO" id="GO:0000147">
    <property type="term" value="P:actin cortical patch assembly"/>
    <property type="evidence" value="ECO:0007669"/>
    <property type="project" value="EnsemblFungi"/>
</dbReference>
<dbReference type="SUPFAM" id="SSF103657">
    <property type="entry name" value="BAR/IMD domain-like"/>
    <property type="match status" value="1"/>
</dbReference>
<dbReference type="Gene3D" id="1.20.1270.60">
    <property type="entry name" value="Arfaptin homology (AH) domain/BAR domain"/>
    <property type="match status" value="1"/>
</dbReference>
<evidence type="ECO:0000256" key="1">
    <source>
        <dbReference type="SAM" id="MobiDB-lite"/>
    </source>
</evidence>
<keyword evidence="4" id="KW-1185">Reference proteome</keyword>
<feature type="compositionally biased region" description="Polar residues" evidence="1">
    <location>
        <begin position="403"/>
        <end position="425"/>
    </location>
</feature>
<feature type="compositionally biased region" description="Polar residues" evidence="1">
    <location>
        <begin position="435"/>
        <end position="451"/>
    </location>
</feature>
<dbReference type="InterPro" id="IPR028565">
    <property type="entry name" value="MHD"/>
</dbReference>
<dbReference type="GO" id="GO:0007117">
    <property type="term" value="P:budding cell bud growth"/>
    <property type="evidence" value="ECO:0007669"/>
    <property type="project" value="EnsemblFungi"/>
</dbReference>
<accession>A0A1G4K0L8</accession>
<feature type="compositionally biased region" description="Polar residues" evidence="1">
    <location>
        <begin position="461"/>
        <end position="478"/>
    </location>
</feature>
<dbReference type="GO" id="GO:0032185">
    <property type="term" value="P:septin cytoskeleton organization"/>
    <property type="evidence" value="ECO:0007669"/>
    <property type="project" value="EnsemblFungi"/>
</dbReference>
<dbReference type="Pfam" id="PF10291">
    <property type="entry name" value="muHD"/>
    <property type="match status" value="1"/>
</dbReference>
<dbReference type="PROSITE" id="PS51072">
    <property type="entry name" value="MHD"/>
    <property type="match status" value="1"/>
</dbReference>
<feature type="region of interest" description="Disordered" evidence="1">
    <location>
        <begin position="258"/>
        <end position="296"/>
    </location>
</feature>
<evidence type="ECO:0000313" key="4">
    <source>
        <dbReference type="Proteomes" id="UP000190274"/>
    </source>
</evidence>
<dbReference type="GO" id="GO:0045807">
    <property type="term" value="P:positive regulation of endocytosis"/>
    <property type="evidence" value="ECO:0007669"/>
    <property type="project" value="EnsemblFungi"/>
</dbReference>
<organism evidence="3 4">
    <name type="scientific">Lachancea dasiensis</name>
    <dbReference type="NCBI Taxonomy" id="1072105"/>
    <lineage>
        <taxon>Eukaryota</taxon>
        <taxon>Fungi</taxon>
        <taxon>Dikarya</taxon>
        <taxon>Ascomycota</taxon>
        <taxon>Saccharomycotina</taxon>
        <taxon>Saccharomycetes</taxon>
        <taxon>Saccharomycetales</taxon>
        <taxon>Saccharomycetaceae</taxon>
        <taxon>Lachancea</taxon>
    </lineage>
</organism>
<dbReference type="GO" id="GO:1990252">
    <property type="term" value="C:Syp1 complex"/>
    <property type="evidence" value="ECO:0007669"/>
    <property type="project" value="EnsemblFungi"/>
</dbReference>
<dbReference type="InterPro" id="IPR018808">
    <property type="entry name" value="Muniscin_C"/>
</dbReference>
<evidence type="ECO:0000259" key="2">
    <source>
        <dbReference type="PROSITE" id="PS51072"/>
    </source>
</evidence>
<dbReference type="InterPro" id="IPR027267">
    <property type="entry name" value="AH/BAR_dom_sf"/>
</dbReference>
<feature type="compositionally biased region" description="Low complexity" evidence="1">
    <location>
        <begin position="287"/>
        <end position="296"/>
    </location>
</feature>
<dbReference type="GO" id="GO:0042802">
    <property type="term" value="F:identical protein binding"/>
    <property type="evidence" value="ECO:0007669"/>
    <property type="project" value="EnsemblFungi"/>
</dbReference>
<sequence length="836" mass="92588">MASERFKYAETILVGKKPLESTEIIRLRLSQAKLINKEFYLLFRELSDLKRGYAQQLRKVIARNEDLEKLLLQDMLETKVLTAEELRDFRFDSLGPLKELWAGLFSDLKLDLQSSTDLYHTLDRDIITELRESAEKDPLWTQSRKLHSMLGKIATEHDTLTRSKSESWAKLQEINDQWDSQAAYLFEVFEETDYKRLLNLKNYLSKYESSISDSLTQRTHLCEKNMSRLLDFDADAEIDRFAKAASTYDFNFEVPALPSPTDTSSSISQNPQTPSDARTKQLKATKSGSGSLSGLTNRLSSSATVVKHDLMKSEFSSSANNDSLNPKKSPNKLKSKMGSIFGRKKLKNKKSGKLQDHPIAEDENSSIRTDDSPAIANGTPSKSSDQQPHRSREGLQRGDSGSFARSQKPKISSTTSSLSINQPSLKPQPRKKSSANEIPKSNTDLSVSENTDGAVPAAVSTAPTSGTSSDVPKTSQPIHIQAPQVPVPPPSRKTGPIMAPNVPRESHGSVPAPASTTRRSDIQSKLFTDLSHADIDPQYQKRQSSISSQMTGELRILNPQTTGSSLSVPTVSGQSIFHHSELTSFGLNASIAEVISATFKEGLLTSSQLIGEIALNFVADSEELPIDIRLRMNNFRNVERVIVNQAFIEQIEPEIYKVNPQFIENKTLGAFKYALSDPIAPIAVHPVWRFEDHQASVALTLSIAPTIDESIEEIVVEDLIVFVSIEGATATSALSKPQGSFSKEKRRITWRFKEPLLLRRGGDERLIARFLTDGRALESAKGVGAKFTLRNYHLGSALELEGQQVEVADPFAANASWRPVTAKRTLVAGNYLGLSQ</sequence>
<proteinExistence type="predicted"/>
<dbReference type="GO" id="GO:0061645">
    <property type="term" value="C:endocytic patch"/>
    <property type="evidence" value="ECO:0007669"/>
    <property type="project" value="EnsemblFungi"/>
</dbReference>
<dbReference type="GO" id="GO:0004857">
    <property type="term" value="F:enzyme inhibitor activity"/>
    <property type="evidence" value="ECO:0007669"/>
    <property type="project" value="EnsemblFungi"/>
</dbReference>
<dbReference type="CDD" id="cd09264">
    <property type="entry name" value="AP_Syp1_MHD"/>
    <property type="match status" value="1"/>
</dbReference>
<dbReference type="GO" id="GO:0001400">
    <property type="term" value="C:mating projection base"/>
    <property type="evidence" value="ECO:0007669"/>
    <property type="project" value="EnsemblFungi"/>
</dbReference>
<dbReference type="EMBL" id="LT598461">
    <property type="protein sequence ID" value="SCU96988.1"/>
    <property type="molecule type" value="Genomic_DNA"/>
</dbReference>
<dbReference type="AlphaFoldDB" id="A0A1G4K0L8"/>
<dbReference type="GO" id="GO:0009826">
    <property type="term" value="P:unidimensional cell growth"/>
    <property type="evidence" value="ECO:0007669"/>
    <property type="project" value="EnsemblFungi"/>
</dbReference>
<feature type="compositionally biased region" description="Basic residues" evidence="1">
    <location>
        <begin position="342"/>
        <end position="352"/>
    </location>
</feature>
<dbReference type="InterPro" id="IPR049609">
    <property type="entry name" value="Syp1-like_MHD"/>
</dbReference>
<name>A0A1G4K0L8_9SACH</name>
<feature type="region of interest" description="Disordered" evidence="1">
    <location>
        <begin position="315"/>
        <end position="520"/>
    </location>
</feature>
<feature type="domain" description="MHD" evidence="2">
    <location>
        <begin position="584"/>
        <end position="834"/>
    </location>
</feature>
<reference evidence="3 4" key="1">
    <citation type="submission" date="2016-03" db="EMBL/GenBank/DDBJ databases">
        <authorList>
            <person name="Devillers H."/>
        </authorList>
    </citation>
    <scope>NUCLEOTIDE SEQUENCE [LARGE SCALE GENOMIC DNA]</scope>
    <source>
        <strain evidence="3">CBS 10888</strain>
    </source>
</reference>